<dbReference type="EMBL" id="CAJVPW010033689">
    <property type="protein sequence ID" value="CAG8731738.1"/>
    <property type="molecule type" value="Genomic_DNA"/>
</dbReference>
<comment type="caution">
    <text evidence="1">The sequence shown here is derived from an EMBL/GenBank/DDBJ whole genome shotgun (WGS) entry which is preliminary data.</text>
</comment>
<feature type="non-terminal residue" evidence="1">
    <location>
        <position position="1"/>
    </location>
</feature>
<gene>
    <name evidence="1" type="ORF">SPELUC_LOCUS13160</name>
</gene>
<feature type="non-terminal residue" evidence="1">
    <location>
        <position position="67"/>
    </location>
</feature>
<organism evidence="1 2">
    <name type="scientific">Cetraspora pellucida</name>
    <dbReference type="NCBI Taxonomy" id="1433469"/>
    <lineage>
        <taxon>Eukaryota</taxon>
        <taxon>Fungi</taxon>
        <taxon>Fungi incertae sedis</taxon>
        <taxon>Mucoromycota</taxon>
        <taxon>Glomeromycotina</taxon>
        <taxon>Glomeromycetes</taxon>
        <taxon>Diversisporales</taxon>
        <taxon>Gigasporaceae</taxon>
        <taxon>Cetraspora</taxon>
    </lineage>
</organism>
<proteinExistence type="predicted"/>
<protein>
    <submittedName>
        <fullName evidence="1">15438_t:CDS:1</fullName>
    </submittedName>
</protein>
<name>A0ACA9Q2I0_9GLOM</name>
<keyword evidence="2" id="KW-1185">Reference proteome</keyword>
<evidence type="ECO:0000313" key="1">
    <source>
        <dbReference type="EMBL" id="CAG8731738.1"/>
    </source>
</evidence>
<reference evidence="1" key="1">
    <citation type="submission" date="2021-06" db="EMBL/GenBank/DDBJ databases">
        <authorList>
            <person name="Kallberg Y."/>
            <person name="Tangrot J."/>
            <person name="Rosling A."/>
        </authorList>
    </citation>
    <scope>NUCLEOTIDE SEQUENCE</scope>
    <source>
        <strain evidence="1">28 12/20/2015</strain>
    </source>
</reference>
<accession>A0ACA9Q2I0</accession>
<evidence type="ECO:0000313" key="2">
    <source>
        <dbReference type="Proteomes" id="UP000789366"/>
    </source>
</evidence>
<sequence>ITTKMNRSSNNESIVNENNTNNYITETFDEPFRNWDAVNIAINTYAKQNSFVSIKMCKDLDSVDKTI</sequence>
<dbReference type="Proteomes" id="UP000789366">
    <property type="component" value="Unassembled WGS sequence"/>
</dbReference>